<dbReference type="GO" id="GO:0005891">
    <property type="term" value="C:voltage-gated calcium channel complex"/>
    <property type="evidence" value="ECO:0007669"/>
    <property type="project" value="TreeGrafter"/>
</dbReference>
<dbReference type="InterPro" id="IPR005821">
    <property type="entry name" value="Ion_trans_dom"/>
</dbReference>
<evidence type="ECO:0000256" key="7">
    <source>
        <dbReference type="ARBA" id="ARBA00022837"/>
    </source>
</evidence>
<keyword evidence="6 15" id="KW-0812">Transmembrane</keyword>
<evidence type="ECO:0000256" key="2">
    <source>
        <dbReference type="ARBA" id="ARBA00022448"/>
    </source>
</evidence>
<dbReference type="InterPro" id="IPR027359">
    <property type="entry name" value="Volt_channel_dom_sf"/>
</dbReference>
<keyword evidence="10" id="KW-0406">Ion transport</keyword>
<feature type="compositionally biased region" description="Polar residues" evidence="14">
    <location>
        <begin position="461"/>
        <end position="484"/>
    </location>
</feature>
<evidence type="ECO:0000259" key="16">
    <source>
        <dbReference type="PROSITE" id="PS50222"/>
    </source>
</evidence>
<evidence type="ECO:0000256" key="5">
    <source>
        <dbReference type="ARBA" id="ARBA00022673"/>
    </source>
</evidence>
<evidence type="ECO:0000256" key="14">
    <source>
        <dbReference type="SAM" id="MobiDB-lite"/>
    </source>
</evidence>
<keyword evidence="2" id="KW-0813">Transport</keyword>
<dbReference type="SUPFAM" id="SSF81324">
    <property type="entry name" value="Voltage-gated potassium channels"/>
    <property type="match status" value="1"/>
</dbReference>
<protein>
    <recommendedName>
        <fullName evidence="16">EF-hand domain-containing protein</fullName>
    </recommendedName>
</protein>
<keyword evidence="3" id="KW-0597">Phosphoprotein</keyword>
<evidence type="ECO:0000256" key="11">
    <source>
        <dbReference type="ARBA" id="ARBA00023136"/>
    </source>
</evidence>
<dbReference type="Gene3D" id="1.10.238.10">
    <property type="entry name" value="EF-hand"/>
    <property type="match status" value="1"/>
</dbReference>
<dbReference type="SUPFAM" id="SSF47473">
    <property type="entry name" value="EF-hand"/>
    <property type="match status" value="1"/>
</dbReference>
<evidence type="ECO:0000256" key="15">
    <source>
        <dbReference type="SAM" id="Phobius"/>
    </source>
</evidence>
<dbReference type="Gene3D" id="1.10.287.70">
    <property type="match status" value="1"/>
</dbReference>
<organism evidence="17">
    <name type="scientific">Alexandrium catenella</name>
    <name type="common">Red tide dinoflagellate</name>
    <name type="synonym">Gonyaulax catenella</name>
    <dbReference type="NCBI Taxonomy" id="2925"/>
    <lineage>
        <taxon>Eukaryota</taxon>
        <taxon>Sar</taxon>
        <taxon>Alveolata</taxon>
        <taxon>Dinophyceae</taxon>
        <taxon>Gonyaulacales</taxon>
        <taxon>Pyrocystaceae</taxon>
        <taxon>Alexandrium</taxon>
    </lineage>
</organism>
<dbReference type="EMBL" id="HBGE01109994">
    <property type="protein sequence ID" value="CAD9188794.1"/>
    <property type="molecule type" value="Transcribed_RNA"/>
</dbReference>
<dbReference type="Pfam" id="PF00520">
    <property type="entry name" value="Ion_trans"/>
    <property type="match status" value="1"/>
</dbReference>
<dbReference type="InterPro" id="IPR002048">
    <property type="entry name" value="EF_hand_dom"/>
</dbReference>
<gene>
    <name evidence="17" type="ORF">ACAT0790_LOCUS65568</name>
</gene>
<keyword evidence="5" id="KW-0107">Calcium channel</keyword>
<dbReference type="Gene3D" id="1.20.120.350">
    <property type="entry name" value="Voltage-gated potassium channels. Chain C"/>
    <property type="match status" value="1"/>
</dbReference>
<feature type="region of interest" description="Disordered" evidence="14">
    <location>
        <begin position="426"/>
        <end position="484"/>
    </location>
</feature>
<dbReference type="InterPro" id="IPR018247">
    <property type="entry name" value="EF_Hand_1_Ca_BS"/>
</dbReference>
<keyword evidence="13" id="KW-0407">Ion channel</keyword>
<dbReference type="GO" id="GO:0098703">
    <property type="term" value="P:calcium ion import across plasma membrane"/>
    <property type="evidence" value="ECO:0007669"/>
    <property type="project" value="TreeGrafter"/>
</dbReference>
<keyword evidence="12" id="KW-0325">Glycoprotein</keyword>
<feature type="transmembrane region" description="Helical" evidence="15">
    <location>
        <begin position="241"/>
        <end position="263"/>
    </location>
</feature>
<evidence type="ECO:0000256" key="10">
    <source>
        <dbReference type="ARBA" id="ARBA00023065"/>
    </source>
</evidence>
<evidence type="ECO:0000256" key="13">
    <source>
        <dbReference type="ARBA" id="ARBA00023303"/>
    </source>
</evidence>
<dbReference type="AlphaFoldDB" id="A0A7S1S9V7"/>
<feature type="transmembrane region" description="Helical" evidence="15">
    <location>
        <begin position="51"/>
        <end position="72"/>
    </location>
</feature>
<keyword evidence="11 15" id="KW-0472">Membrane</keyword>
<dbReference type="PANTHER" id="PTHR45628:SF22">
    <property type="entry name" value="VOLTAGE-DEPENDENT T-TYPE CALCIUM CHANNEL SUBUNIT ALPHA"/>
    <property type="match status" value="1"/>
</dbReference>
<feature type="transmembrane region" description="Helical" evidence="15">
    <location>
        <begin position="12"/>
        <end position="30"/>
    </location>
</feature>
<dbReference type="InterPro" id="IPR050599">
    <property type="entry name" value="VDCC_alpha-1_subunit"/>
</dbReference>
<dbReference type="PANTHER" id="PTHR45628">
    <property type="entry name" value="VOLTAGE-DEPENDENT CALCIUM CHANNEL TYPE A SUBUNIT ALPHA-1"/>
    <property type="match status" value="1"/>
</dbReference>
<evidence type="ECO:0000256" key="9">
    <source>
        <dbReference type="ARBA" id="ARBA00022989"/>
    </source>
</evidence>
<evidence type="ECO:0000256" key="3">
    <source>
        <dbReference type="ARBA" id="ARBA00022553"/>
    </source>
</evidence>
<dbReference type="PROSITE" id="PS50222">
    <property type="entry name" value="EF_HAND_2"/>
    <property type="match status" value="1"/>
</dbReference>
<dbReference type="InterPro" id="IPR011992">
    <property type="entry name" value="EF-hand-dom_pair"/>
</dbReference>
<evidence type="ECO:0000313" key="17">
    <source>
        <dbReference type="EMBL" id="CAD9188794.1"/>
    </source>
</evidence>
<feature type="transmembrane region" description="Helical" evidence="15">
    <location>
        <begin position="163"/>
        <end position="185"/>
    </location>
</feature>
<keyword evidence="8" id="KW-0851">Voltage-gated channel</keyword>
<dbReference type="GO" id="GO:0008331">
    <property type="term" value="F:high voltage-gated calcium channel activity"/>
    <property type="evidence" value="ECO:0007669"/>
    <property type="project" value="TreeGrafter"/>
</dbReference>
<reference evidence="17" key="1">
    <citation type="submission" date="2021-01" db="EMBL/GenBank/DDBJ databases">
        <authorList>
            <person name="Corre E."/>
            <person name="Pelletier E."/>
            <person name="Niang G."/>
            <person name="Scheremetjew M."/>
            <person name="Finn R."/>
            <person name="Kale V."/>
            <person name="Holt S."/>
            <person name="Cochrane G."/>
            <person name="Meng A."/>
            <person name="Brown T."/>
            <person name="Cohen L."/>
        </authorList>
    </citation>
    <scope>NUCLEOTIDE SEQUENCE</scope>
    <source>
        <strain evidence="17">OF101</strain>
    </source>
</reference>
<comment type="subcellular location">
    <subcellularLocation>
        <location evidence="1">Membrane</location>
        <topology evidence="1">Multi-pass membrane protein</topology>
    </subcellularLocation>
</comment>
<keyword evidence="9 15" id="KW-1133">Transmembrane helix</keyword>
<evidence type="ECO:0000256" key="4">
    <source>
        <dbReference type="ARBA" id="ARBA00022568"/>
    </source>
</evidence>
<dbReference type="PROSITE" id="PS00018">
    <property type="entry name" value="EF_HAND_1"/>
    <property type="match status" value="2"/>
</dbReference>
<evidence type="ECO:0000256" key="1">
    <source>
        <dbReference type="ARBA" id="ARBA00004141"/>
    </source>
</evidence>
<accession>A0A7S1S9V7</accession>
<evidence type="ECO:0000256" key="12">
    <source>
        <dbReference type="ARBA" id="ARBA00023180"/>
    </source>
</evidence>
<dbReference type="GO" id="GO:0005509">
    <property type="term" value="F:calcium ion binding"/>
    <property type="evidence" value="ECO:0007669"/>
    <property type="project" value="InterPro"/>
</dbReference>
<feature type="domain" description="EF-hand" evidence="16">
    <location>
        <begin position="332"/>
        <end position="367"/>
    </location>
</feature>
<name>A0A7S1S9V7_ALECA</name>
<proteinExistence type="predicted"/>
<evidence type="ECO:0000256" key="6">
    <source>
        <dbReference type="ARBA" id="ARBA00022692"/>
    </source>
</evidence>
<sequence length="484" mass="54958">MALESDYPEWPWWDLVNCLFLLAYVLEFAMRLLHRGPKQLLWSGKSRRWMAYDLFVIGLGVLDVAVSSLYVASSGVSAASFAGMPAELSGQPRAAEDAVEGLDLPAVRALAKRRLFDAPVSTGQFGIVRFLMLSRLLRIVRVLRIINPLYDCVRLLMDMMSTFIWILSIIFIFCFVLAIMLTRLLGHGLAVKTQDEELRKKVQSMFADIPTSLFTLFQLTTAEDWSLVAGPVVETFGMWRYFFMAFITFMSWTMLSLLTAVASETMISFSSYKKEEEKIYQEIQRHNFTTFLCAEFLRADTDGNHVLDKEEFTTLMSRPSMMEEMKSHGIHLADQDLVRTWDTFDIDDSGELSIDELVTGFAYLQESLAMKHVANVGYSLKRFSVRMETEIAHMEGDCMRLQEDERPVVERAMERASRSREQWSKFWSDASSEGRADGLPSAASCRKTGSNPASPGAGGQRQRNSMVWTWTRTGNSSASRTMNI</sequence>
<keyword evidence="4" id="KW-0109">Calcium transport</keyword>
<keyword evidence="7" id="KW-0106">Calcium</keyword>
<evidence type="ECO:0000256" key="8">
    <source>
        <dbReference type="ARBA" id="ARBA00022882"/>
    </source>
</evidence>